<dbReference type="RefSeq" id="WP_122189150.1">
    <property type="nucleotide sequence ID" value="NZ_RFFH01000007.1"/>
</dbReference>
<dbReference type="GO" id="GO:0016646">
    <property type="term" value="F:oxidoreductase activity, acting on the CH-NH group of donors, NAD or NADP as acceptor"/>
    <property type="evidence" value="ECO:0007669"/>
    <property type="project" value="TreeGrafter"/>
</dbReference>
<dbReference type="OrthoDB" id="3191258at2"/>
<feature type="domain" description="NAD(P)-binding" evidence="1">
    <location>
        <begin position="14"/>
        <end position="223"/>
    </location>
</feature>
<dbReference type="SUPFAM" id="SSF51735">
    <property type="entry name" value="NAD(P)-binding Rossmann-fold domains"/>
    <property type="match status" value="1"/>
</dbReference>
<comment type="caution">
    <text evidence="2">The sequence shown here is derived from an EMBL/GenBank/DDBJ whole genome shotgun (WGS) entry which is preliminary data.</text>
</comment>
<dbReference type="Proteomes" id="UP000279275">
    <property type="component" value="Unassembled WGS sequence"/>
</dbReference>
<name>A0A3M2L0E5_9NOCA</name>
<evidence type="ECO:0000313" key="2">
    <source>
        <dbReference type="EMBL" id="RMI31199.1"/>
    </source>
</evidence>
<protein>
    <submittedName>
        <fullName evidence="2">NAD-dependent epimerase/dehydratase family protein</fullName>
    </submittedName>
</protein>
<evidence type="ECO:0000313" key="3">
    <source>
        <dbReference type="Proteomes" id="UP000279275"/>
    </source>
</evidence>
<dbReference type="AlphaFoldDB" id="A0A3M2L0E5"/>
<proteinExistence type="predicted"/>
<dbReference type="InterPro" id="IPR036291">
    <property type="entry name" value="NAD(P)-bd_dom_sf"/>
</dbReference>
<sequence>MSPDQHSGTIVVFGAGGRAGRAILDEALRRKHHVTAVVRNPDRHRGLAARGAGVTVVAGDLTDSASVASVSTHLSPRRVTAVVNAVTPFSAPPESFADFDPDYYVHAVENLIRAVPFTQCRVIEIGLSATLRTTEGRLFENPTAFPNHLRPFAEARLRGLRAWQNQATDVDWLVLTPPPALSPQAPSTGCYHLADDRLDPTAATTPLSYPDLAVAVLDQIDTPTAHHRQVTAYGLPRSAPIP</sequence>
<reference evidence="2 3" key="1">
    <citation type="submission" date="2018-10" db="EMBL/GenBank/DDBJ databases">
        <title>Isolation from cow dung.</title>
        <authorList>
            <person name="Ling L."/>
        </authorList>
    </citation>
    <scope>NUCLEOTIDE SEQUENCE [LARGE SCALE GENOMIC DNA]</scope>
    <source>
        <strain evidence="2 3">NEAU-LL90</strain>
    </source>
</reference>
<dbReference type="PANTHER" id="PTHR43355">
    <property type="entry name" value="FLAVIN REDUCTASE (NADPH)"/>
    <property type="match status" value="1"/>
</dbReference>
<evidence type="ECO:0000259" key="1">
    <source>
        <dbReference type="Pfam" id="PF13460"/>
    </source>
</evidence>
<dbReference type="Gene3D" id="3.40.50.720">
    <property type="entry name" value="NAD(P)-binding Rossmann-like Domain"/>
    <property type="match status" value="1"/>
</dbReference>
<dbReference type="InterPro" id="IPR016040">
    <property type="entry name" value="NAD(P)-bd_dom"/>
</dbReference>
<accession>A0A3M2L0E5</accession>
<dbReference type="Pfam" id="PF13460">
    <property type="entry name" value="NAD_binding_10"/>
    <property type="match status" value="1"/>
</dbReference>
<organism evidence="2 3">
    <name type="scientific">Nocardia stercoris</name>
    <dbReference type="NCBI Taxonomy" id="2483361"/>
    <lineage>
        <taxon>Bacteria</taxon>
        <taxon>Bacillati</taxon>
        <taxon>Actinomycetota</taxon>
        <taxon>Actinomycetes</taxon>
        <taxon>Mycobacteriales</taxon>
        <taxon>Nocardiaceae</taxon>
        <taxon>Nocardia</taxon>
    </lineage>
</organism>
<dbReference type="PANTHER" id="PTHR43355:SF2">
    <property type="entry name" value="FLAVIN REDUCTASE (NADPH)"/>
    <property type="match status" value="1"/>
</dbReference>
<dbReference type="InterPro" id="IPR051606">
    <property type="entry name" value="Polyketide_Oxido-like"/>
</dbReference>
<keyword evidence="3" id="KW-1185">Reference proteome</keyword>
<gene>
    <name evidence="2" type="ORF">EBN03_17600</name>
</gene>
<dbReference type="EMBL" id="RFFH01000007">
    <property type="protein sequence ID" value="RMI31199.1"/>
    <property type="molecule type" value="Genomic_DNA"/>
</dbReference>